<dbReference type="GO" id="GO:0008253">
    <property type="term" value="F:5'-nucleotidase activity"/>
    <property type="evidence" value="ECO:0007669"/>
    <property type="project" value="UniProtKB-UniRule"/>
</dbReference>
<feature type="binding site" evidence="5">
    <location>
        <position position="109"/>
    </location>
    <ligand>
        <name>a divalent metal cation</name>
        <dbReference type="ChEBI" id="CHEBI:60240"/>
    </ligand>
</feature>
<evidence type="ECO:0000256" key="2">
    <source>
        <dbReference type="ARBA" id="ARBA00011062"/>
    </source>
</evidence>
<keyword evidence="8" id="KW-1185">Reference proteome</keyword>
<dbReference type="eggNOG" id="COG0496">
    <property type="taxonomic scope" value="Bacteria"/>
</dbReference>
<evidence type="ECO:0000256" key="4">
    <source>
        <dbReference type="ARBA" id="ARBA00022801"/>
    </source>
</evidence>
<dbReference type="EC" id="3.1.3.5" evidence="5"/>
<dbReference type="HAMAP" id="MF_00060">
    <property type="entry name" value="SurE"/>
    <property type="match status" value="1"/>
</dbReference>
<dbReference type="GO" id="GO:0046872">
    <property type="term" value="F:metal ion binding"/>
    <property type="evidence" value="ECO:0007669"/>
    <property type="project" value="UniProtKB-UniRule"/>
</dbReference>
<name>G5GDE3_9BACT</name>
<feature type="binding site" evidence="5">
    <location>
        <position position="53"/>
    </location>
    <ligand>
        <name>a divalent metal cation</name>
        <dbReference type="ChEBI" id="CHEBI:60240"/>
    </ligand>
</feature>
<feature type="domain" description="Survival protein SurE-like phosphatase/nucleotidase" evidence="6">
    <location>
        <begin position="17"/>
        <end position="199"/>
    </location>
</feature>
<comment type="similarity">
    <text evidence="2 5">Belongs to the SurE nucleotidase family.</text>
</comment>
<comment type="subcellular location">
    <subcellularLocation>
        <location evidence="5">Cytoplasm</location>
    </subcellularLocation>
</comment>
<comment type="cofactor">
    <cofactor evidence="5">
        <name>a divalent metal cation</name>
        <dbReference type="ChEBI" id="CHEBI:60240"/>
    </cofactor>
    <text evidence="5">Binds 1 divalent metal cation per subunit.</text>
</comment>
<keyword evidence="5" id="KW-0963">Cytoplasm</keyword>
<dbReference type="Pfam" id="PF01975">
    <property type="entry name" value="SurE"/>
    <property type="match status" value="1"/>
</dbReference>
<feature type="binding site" evidence="5">
    <location>
        <position position="23"/>
    </location>
    <ligand>
        <name>a divalent metal cation</name>
        <dbReference type="ChEBI" id="CHEBI:60240"/>
    </ligand>
</feature>
<feature type="binding site" evidence="5">
    <location>
        <position position="22"/>
    </location>
    <ligand>
        <name>a divalent metal cation</name>
        <dbReference type="ChEBI" id="CHEBI:60240"/>
    </ligand>
</feature>
<evidence type="ECO:0000259" key="6">
    <source>
        <dbReference type="Pfam" id="PF01975"/>
    </source>
</evidence>
<sequence>MLTGFVSFFMTENRPYILISNDDGYQAGGINFLIDTLKAVADLLVVAPDGPRSGFSTAITSAHPIHAVLIRKEQGLTVYACSGTPTDCVKLALNRYIERRPDLVIGGINHGDNSSVNAHYSGTMGVVQEAAMQGLPAVAFSLCDMSAKADFTPLRPYLIDITMKALMAGLPEFTCLNVNFPKCPKFEGVRICRMARSRWINEVKDLDNAGRCGDWYWLVGDCQELEPDAIDTDRWALSHGYVAVTPTTLDNTATRLMPMLKSLF</sequence>
<organism evidence="7 8">
    <name type="scientific">Alloprevotella rava F0323</name>
    <dbReference type="NCBI Taxonomy" id="679199"/>
    <lineage>
        <taxon>Bacteria</taxon>
        <taxon>Pseudomonadati</taxon>
        <taxon>Bacteroidota</taxon>
        <taxon>Bacteroidia</taxon>
        <taxon>Bacteroidales</taxon>
        <taxon>Prevotellaceae</taxon>
        <taxon>Alloprevotella</taxon>
    </lineage>
</organism>
<keyword evidence="5" id="KW-0547">Nucleotide-binding</keyword>
<proteinExistence type="inferred from homology"/>
<evidence type="ECO:0000256" key="3">
    <source>
        <dbReference type="ARBA" id="ARBA00022723"/>
    </source>
</evidence>
<comment type="caution">
    <text evidence="7">The sequence shown here is derived from an EMBL/GenBank/DDBJ whole genome shotgun (WGS) entry which is preliminary data.</text>
</comment>
<dbReference type="InterPro" id="IPR002828">
    <property type="entry name" value="SurE-like_Pase/nucleotidase"/>
</dbReference>
<dbReference type="PANTHER" id="PTHR30457:SF0">
    <property type="entry name" value="PHOSPHATASE, PUTATIVE (AFU_ORTHOLOGUE AFUA_4G01070)-RELATED"/>
    <property type="match status" value="1"/>
</dbReference>
<dbReference type="AlphaFoldDB" id="G5GDE3"/>
<dbReference type="InterPro" id="IPR030048">
    <property type="entry name" value="SurE"/>
</dbReference>
<comment type="catalytic activity">
    <reaction evidence="1 5">
        <text>a ribonucleoside 5'-phosphate + H2O = a ribonucleoside + phosphate</text>
        <dbReference type="Rhea" id="RHEA:12484"/>
        <dbReference type="ChEBI" id="CHEBI:15377"/>
        <dbReference type="ChEBI" id="CHEBI:18254"/>
        <dbReference type="ChEBI" id="CHEBI:43474"/>
        <dbReference type="ChEBI" id="CHEBI:58043"/>
        <dbReference type="EC" id="3.1.3.5"/>
    </reaction>
</comment>
<reference evidence="7 8" key="1">
    <citation type="submission" date="2011-08" db="EMBL/GenBank/DDBJ databases">
        <title>The Genome Sequence of Prevotella sp. oral taxon 302 str. F0323.</title>
        <authorList>
            <consortium name="The Broad Institute Genome Sequencing Platform"/>
            <person name="Earl A."/>
            <person name="Ward D."/>
            <person name="Feldgarden M."/>
            <person name="Gevers D."/>
            <person name="Izard J."/>
            <person name="Blanton J.M."/>
            <person name="Baranova O.V."/>
            <person name="Tanner A.C."/>
            <person name="Dewhirst F.E."/>
            <person name="Young S.K."/>
            <person name="Zeng Q."/>
            <person name="Gargeya S."/>
            <person name="Fitzgerald M."/>
            <person name="Haas B."/>
            <person name="Abouelleil A."/>
            <person name="Alvarado L."/>
            <person name="Arachchi H.M."/>
            <person name="Berlin A."/>
            <person name="Brown A."/>
            <person name="Chapman S.B."/>
            <person name="Chen Z."/>
            <person name="Dunbar C."/>
            <person name="Freedman E."/>
            <person name="Gearin G."/>
            <person name="Gellesch M."/>
            <person name="Goldberg J."/>
            <person name="Griggs A."/>
            <person name="Gujja S."/>
            <person name="Heiman D."/>
            <person name="Howarth C."/>
            <person name="Larson L."/>
            <person name="Lui A."/>
            <person name="MacDonald P.J.P."/>
            <person name="Montmayeur A."/>
            <person name="Murphy C."/>
            <person name="Neiman D."/>
            <person name="Pearson M."/>
            <person name="Priest M."/>
            <person name="Roberts A."/>
            <person name="Saif S."/>
            <person name="Shea T."/>
            <person name="Shenoy N."/>
            <person name="Sisk P."/>
            <person name="Stolte C."/>
            <person name="Sykes S."/>
            <person name="Wortman J."/>
            <person name="Nusbaum C."/>
            <person name="Birren B."/>
        </authorList>
    </citation>
    <scope>NUCLEOTIDE SEQUENCE [LARGE SCALE GENOMIC DNA]</scope>
    <source>
        <strain evidence="7 8">F0323</strain>
    </source>
</reference>
<dbReference type="GO" id="GO:0000166">
    <property type="term" value="F:nucleotide binding"/>
    <property type="evidence" value="ECO:0007669"/>
    <property type="project" value="UniProtKB-KW"/>
</dbReference>
<accession>G5GDE3</accession>
<dbReference type="PATRIC" id="fig|679199.3.peg.1761"/>
<dbReference type="HOGENOM" id="CLU_045192_1_0_10"/>
<comment type="function">
    <text evidence="5">Nucleotidase that shows phosphatase activity on nucleoside 5'-monophosphates.</text>
</comment>
<dbReference type="Gene3D" id="3.40.1210.10">
    <property type="entry name" value="Survival protein SurE-like phosphatase/nucleotidase"/>
    <property type="match status" value="1"/>
</dbReference>
<dbReference type="STRING" id="679199.HMPREF9332_01572"/>
<dbReference type="InterPro" id="IPR036523">
    <property type="entry name" value="SurE-like_sf"/>
</dbReference>
<protein>
    <recommendedName>
        <fullName evidence="5">5'-nucleotidase SurE</fullName>
        <ecNumber evidence="5">3.1.3.5</ecNumber>
    </recommendedName>
    <alternativeName>
        <fullName evidence="5">Nucleoside 5'-monophosphate phosphohydrolase</fullName>
    </alternativeName>
</protein>
<evidence type="ECO:0000313" key="7">
    <source>
        <dbReference type="EMBL" id="EHG22057.1"/>
    </source>
</evidence>
<dbReference type="GO" id="GO:0005737">
    <property type="term" value="C:cytoplasm"/>
    <property type="evidence" value="ECO:0007669"/>
    <property type="project" value="UniProtKB-SubCell"/>
</dbReference>
<dbReference type="NCBIfam" id="TIGR00087">
    <property type="entry name" value="surE"/>
    <property type="match status" value="1"/>
</dbReference>
<keyword evidence="3 5" id="KW-0479">Metal-binding</keyword>
<keyword evidence="4 5" id="KW-0378">Hydrolase</keyword>
<gene>
    <name evidence="5" type="primary">surE</name>
    <name evidence="7" type="ORF">HMPREF9332_01572</name>
</gene>
<evidence type="ECO:0000256" key="5">
    <source>
        <dbReference type="HAMAP-Rule" id="MF_00060"/>
    </source>
</evidence>
<dbReference type="Proteomes" id="UP000015993">
    <property type="component" value="Unassembled WGS sequence"/>
</dbReference>
<dbReference type="SUPFAM" id="SSF64167">
    <property type="entry name" value="SurE-like"/>
    <property type="match status" value="1"/>
</dbReference>
<dbReference type="PANTHER" id="PTHR30457">
    <property type="entry name" value="5'-NUCLEOTIDASE SURE"/>
    <property type="match status" value="1"/>
</dbReference>
<evidence type="ECO:0000256" key="1">
    <source>
        <dbReference type="ARBA" id="ARBA00000815"/>
    </source>
</evidence>
<dbReference type="EMBL" id="ACZK01000025">
    <property type="protein sequence ID" value="EHG22057.1"/>
    <property type="molecule type" value="Genomic_DNA"/>
</dbReference>
<evidence type="ECO:0000313" key="8">
    <source>
        <dbReference type="Proteomes" id="UP000015993"/>
    </source>
</evidence>